<sequence length="85" mass="9398">IANAIEKSTKLGYTTGVRSYLRFCHDHGLPIDPTPSTLALYISYTSLHHGSGPKYLTGVRHFLKESFPDFDVNRSHPAVQAAIRG</sequence>
<proteinExistence type="predicted"/>
<protein>
    <submittedName>
        <fullName evidence="2">Uncharacterized protein</fullName>
    </submittedName>
</protein>
<evidence type="ECO:0000313" key="2">
    <source>
        <dbReference type="EMBL" id="KAF6755249.1"/>
    </source>
</evidence>
<dbReference type="SUPFAM" id="SSF47823">
    <property type="entry name" value="lambda integrase-like, N-terminal domain"/>
    <property type="match status" value="1"/>
</dbReference>
<feature type="non-terminal residue" evidence="2">
    <location>
        <position position="85"/>
    </location>
</feature>
<dbReference type="AlphaFoldDB" id="A0A8H6HZE0"/>
<dbReference type="EMBL" id="JACGCI010000031">
    <property type="protein sequence ID" value="KAF6755249.1"/>
    <property type="molecule type" value="Genomic_DNA"/>
</dbReference>
<evidence type="ECO:0000256" key="1">
    <source>
        <dbReference type="ARBA" id="ARBA00023125"/>
    </source>
</evidence>
<dbReference type="Proteomes" id="UP000521943">
    <property type="component" value="Unassembled WGS sequence"/>
</dbReference>
<name>A0A8H6HZE0_9AGAR</name>
<keyword evidence="1" id="KW-0238">DNA-binding</keyword>
<organism evidence="2 3">
    <name type="scientific">Ephemerocybe angulata</name>
    <dbReference type="NCBI Taxonomy" id="980116"/>
    <lineage>
        <taxon>Eukaryota</taxon>
        <taxon>Fungi</taxon>
        <taxon>Dikarya</taxon>
        <taxon>Basidiomycota</taxon>
        <taxon>Agaricomycotina</taxon>
        <taxon>Agaricomycetes</taxon>
        <taxon>Agaricomycetidae</taxon>
        <taxon>Agaricales</taxon>
        <taxon>Agaricineae</taxon>
        <taxon>Psathyrellaceae</taxon>
        <taxon>Ephemerocybe</taxon>
    </lineage>
</organism>
<dbReference type="OrthoDB" id="5598396at2759"/>
<dbReference type="GO" id="GO:0003677">
    <property type="term" value="F:DNA binding"/>
    <property type="evidence" value="ECO:0007669"/>
    <property type="project" value="UniProtKB-KW"/>
</dbReference>
<dbReference type="InterPro" id="IPR010998">
    <property type="entry name" value="Integrase_recombinase_N"/>
</dbReference>
<comment type="caution">
    <text evidence="2">The sequence shown here is derived from an EMBL/GenBank/DDBJ whole genome shotgun (WGS) entry which is preliminary data.</text>
</comment>
<evidence type="ECO:0000313" key="3">
    <source>
        <dbReference type="Proteomes" id="UP000521943"/>
    </source>
</evidence>
<reference evidence="2 3" key="1">
    <citation type="submission" date="2020-07" db="EMBL/GenBank/DDBJ databases">
        <title>Comparative genomics of pyrophilous fungi reveals a link between fire events and developmental genes.</title>
        <authorList>
            <consortium name="DOE Joint Genome Institute"/>
            <person name="Steindorff A.S."/>
            <person name="Carver A."/>
            <person name="Calhoun S."/>
            <person name="Stillman K."/>
            <person name="Liu H."/>
            <person name="Lipzen A."/>
            <person name="Pangilinan J."/>
            <person name="Labutti K."/>
            <person name="Bruns T.D."/>
            <person name="Grigoriev I.V."/>
        </authorList>
    </citation>
    <scope>NUCLEOTIDE SEQUENCE [LARGE SCALE GENOMIC DNA]</scope>
    <source>
        <strain evidence="2 3">CBS 144469</strain>
    </source>
</reference>
<gene>
    <name evidence="2" type="ORF">DFP72DRAFT_764771</name>
</gene>
<dbReference type="Gene3D" id="1.10.150.130">
    <property type="match status" value="1"/>
</dbReference>
<accession>A0A8H6HZE0</accession>
<keyword evidence="3" id="KW-1185">Reference proteome</keyword>
<feature type="non-terminal residue" evidence="2">
    <location>
        <position position="1"/>
    </location>
</feature>